<dbReference type="InterPro" id="IPR003008">
    <property type="entry name" value="Tubulin_FtsZ_GTPase"/>
</dbReference>
<evidence type="ECO:0000256" key="12">
    <source>
        <dbReference type="SAM" id="MobiDB-lite"/>
    </source>
</evidence>
<dbReference type="GO" id="GO:0000917">
    <property type="term" value="P:division septum assembly"/>
    <property type="evidence" value="ECO:0007669"/>
    <property type="project" value="UniProtKB-KW"/>
</dbReference>
<feature type="domain" description="Tubulin/FtsZ GTPase" evidence="13">
    <location>
        <begin position="13"/>
        <end position="205"/>
    </location>
</feature>
<sequence>MLEFESNTDALAKIKVIGVGGGGGNAVNRMIEHGVQGVDFIAVNTDAQALNLSKAEVKMQIGGKLTRGLGAGANPEVGKKAAEETREQIEEALRGADMVFVTAGMGGGTGTGAAPVIANIARELGALTVGVVTRPFTFEGRKRANQAQGGISAMKEAVDTLIVIPNDRLLEIVDKNTPMLEAFREADNVLRQGVQGISDLIATPGLINLDFADVKTIMSNKGSALMGIGVASGENRAAEAAKKAISSPLLEKTIDGAQGVLMNITGGTNLSLFEVQEAADIVASASDQEVNMIFGSVINENLKDEIVVTVIATGFTETESHEKPAKPNYAQPQRTTASATTSAAKPVNTRTETSEPQRTASSAPTEEALDIPTFLRNRRK</sequence>
<dbReference type="FunFam" id="3.30.1330.20:FF:000005">
    <property type="entry name" value="Cell division protein FtsZ"/>
    <property type="match status" value="1"/>
</dbReference>
<organism evidence="15 16">
    <name type="scientific">Peribacillus faecalis</name>
    <dbReference type="NCBI Taxonomy" id="2772559"/>
    <lineage>
        <taxon>Bacteria</taxon>
        <taxon>Bacillati</taxon>
        <taxon>Bacillota</taxon>
        <taxon>Bacilli</taxon>
        <taxon>Bacillales</taxon>
        <taxon>Bacillaceae</taxon>
        <taxon>Peribacillus</taxon>
    </lineage>
</organism>
<dbReference type="RefSeq" id="WP_190996361.1">
    <property type="nucleotide sequence ID" value="NZ_JACXSI010000001.1"/>
</dbReference>
<feature type="compositionally biased region" description="Low complexity" evidence="12">
    <location>
        <begin position="335"/>
        <end position="344"/>
    </location>
</feature>
<dbReference type="InterPro" id="IPR036525">
    <property type="entry name" value="Tubulin/FtsZ_GTPase_sf"/>
</dbReference>
<evidence type="ECO:0000256" key="5">
    <source>
        <dbReference type="ARBA" id="ARBA00023134"/>
    </source>
</evidence>
<keyword evidence="3 9" id="KW-0132">Cell division</keyword>
<keyword evidence="4 9" id="KW-0547">Nucleotide-binding</keyword>
<feature type="binding site" evidence="9">
    <location>
        <position position="143"/>
    </location>
    <ligand>
        <name>GTP</name>
        <dbReference type="ChEBI" id="CHEBI:37565"/>
    </ligand>
</feature>
<evidence type="ECO:0000256" key="10">
    <source>
        <dbReference type="NCBIfam" id="TIGR00065"/>
    </source>
</evidence>
<dbReference type="SUPFAM" id="SSF52490">
    <property type="entry name" value="Tubulin nucleotide-binding domain-like"/>
    <property type="match status" value="1"/>
</dbReference>
<dbReference type="GO" id="GO:0030428">
    <property type="term" value="C:cell septum"/>
    <property type="evidence" value="ECO:0007669"/>
    <property type="project" value="UniProtKB-ARBA"/>
</dbReference>
<dbReference type="EMBL" id="JACXSI010000001">
    <property type="protein sequence ID" value="MBD3106815.1"/>
    <property type="molecule type" value="Genomic_DNA"/>
</dbReference>
<feature type="domain" description="Tubulin/FtsZ 2-layer sandwich" evidence="14">
    <location>
        <begin position="207"/>
        <end position="324"/>
    </location>
</feature>
<dbReference type="SMART" id="SM00864">
    <property type="entry name" value="Tubulin"/>
    <property type="match status" value="1"/>
</dbReference>
<dbReference type="FunFam" id="3.40.50.1440:FF:000023">
    <property type="entry name" value="Cell division protein FtsZ"/>
    <property type="match status" value="1"/>
</dbReference>
<evidence type="ECO:0000313" key="15">
    <source>
        <dbReference type="EMBL" id="MBD3106815.1"/>
    </source>
</evidence>
<dbReference type="InterPro" id="IPR020805">
    <property type="entry name" value="Cell_div_FtsZ_CS"/>
</dbReference>
<dbReference type="Gene3D" id="3.40.50.1440">
    <property type="entry name" value="Tubulin/FtsZ, GTPase domain"/>
    <property type="match status" value="1"/>
</dbReference>
<evidence type="ECO:0000259" key="13">
    <source>
        <dbReference type="SMART" id="SM00864"/>
    </source>
</evidence>
<evidence type="ECO:0000313" key="16">
    <source>
        <dbReference type="Proteomes" id="UP000602076"/>
    </source>
</evidence>
<dbReference type="PANTHER" id="PTHR30314:SF3">
    <property type="entry name" value="MITOCHONDRIAL DIVISION PROTEIN FSZA"/>
    <property type="match status" value="1"/>
</dbReference>
<evidence type="ECO:0000256" key="4">
    <source>
        <dbReference type="ARBA" id="ARBA00022741"/>
    </source>
</evidence>
<keyword evidence="2 9" id="KW-0963">Cytoplasm</keyword>
<comment type="function">
    <text evidence="8 9 11">Essential cell division protein that forms a contractile ring structure (Z ring) at the future cell division site. The regulation of the ring assembly controls the timing and the location of cell division. One of the functions of the FtsZ ring is to recruit other cell division proteins to the septum to produce a new cell wall between the dividing cells. Binds GTP and shows GTPase activity.</text>
</comment>
<comment type="similarity">
    <text evidence="1 9 11">Belongs to the FtsZ family.</text>
</comment>
<dbReference type="GO" id="GO:0005737">
    <property type="term" value="C:cytoplasm"/>
    <property type="evidence" value="ECO:0007669"/>
    <property type="project" value="UniProtKB-SubCell"/>
</dbReference>
<dbReference type="InterPro" id="IPR008280">
    <property type="entry name" value="Tub_FtsZ_C"/>
</dbReference>
<dbReference type="GO" id="GO:0051258">
    <property type="term" value="P:protein polymerization"/>
    <property type="evidence" value="ECO:0007669"/>
    <property type="project" value="UniProtKB-UniRule"/>
</dbReference>
<dbReference type="SMART" id="SM00865">
    <property type="entry name" value="Tubulin_C"/>
    <property type="match status" value="1"/>
</dbReference>
<dbReference type="InterPro" id="IPR045061">
    <property type="entry name" value="FtsZ/CetZ"/>
</dbReference>
<dbReference type="PRINTS" id="PR00423">
    <property type="entry name" value="CELLDVISFTSZ"/>
</dbReference>
<comment type="subunit">
    <text evidence="9">Homodimer. Polymerizes to form a dynamic ring structure in a strictly GTP-dependent manner. Interacts directly with several other division proteins.</text>
</comment>
<feature type="binding site" evidence="9">
    <location>
        <position position="139"/>
    </location>
    <ligand>
        <name>GTP</name>
        <dbReference type="ChEBI" id="CHEBI:37565"/>
    </ligand>
</feature>
<accession>A0A927CWC9</accession>
<dbReference type="InterPro" id="IPR018316">
    <property type="entry name" value="Tubulin/FtsZ_2-layer-sand-dom"/>
</dbReference>
<proteinExistence type="inferred from homology"/>
<evidence type="ECO:0000256" key="3">
    <source>
        <dbReference type="ARBA" id="ARBA00022618"/>
    </source>
</evidence>
<feature type="compositionally biased region" description="Polar residues" evidence="12">
    <location>
        <begin position="348"/>
        <end position="364"/>
    </location>
</feature>
<dbReference type="InterPro" id="IPR024757">
    <property type="entry name" value="FtsZ_C"/>
</dbReference>
<dbReference type="GO" id="GO:0005525">
    <property type="term" value="F:GTP binding"/>
    <property type="evidence" value="ECO:0007669"/>
    <property type="project" value="UniProtKB-UniRule"/>
</dbReference>
<evidence type="ECO:0000259" key="14">
    <source>
        <dbReference type="SMART" id="SM00865"/>
    </source>
</evidence>
<dbReference type="CDD" id="cd02201">
    <property type="entry name" value="FtsZ_type1"/>
    <property type="match status" value="1"/>
</dbReference>
<reference evidence="15" key="1">
    <citation type="submission" date="2020-09" db="EMBL/GenBank/DDBJ databases">
        <title>Bacillus faecalis sp. nov., a moderately halophilic bacterium isolated from cow faeces.</title>
        <authorList>
            <person name="Jiang L."/>
            <person name="Lee J."/>
        </authorList>
    </citation>
    <scope>NUCLEOTIDE SEQUENCE</scope>
    <source>
        <strain evidence="15">AGMB 02131</strain>
    </source>
</reference>
<dbReference type="PROSITE" id="PS01135">
    <property type="entry name" value="FTSZ_2"/>
    <property type="match status" value="1"/>
</dbReference>
<keyword evidence="16" id="KW-1185">Reference proteome</keyword>
<comment type="subcellular location">
    <subcellularLocation>
        <location evidence="9">Cytoplasm</location>
    </subcellularLocation>
    <text evidence="9">Assembles at midcell at the inner surface of the cytoplasmic membrane.</text>
</comment>
<feature type="binding site" evidence="9">
    <location>
        <begin position="21"/>
        <end position="25"/>
    </location>
    <ligand>
        <name>GTP</name>
        <dbReference type="ChEBI" id="CHEBI:37565"/>
    </ligand>
</feature>
<dbReference type="Pfam" id="PF12327">
    <property type="entry name" value="FtsZ_C"/>
    <property type="match status" value="1"/>
</dbReference>
<keyword evidence="5 9" id="KW-0342">GTP-binding</keyword>
<dbReference type="GO" id="GO:0003924">
    <property type="term" value="F:GTPase activity"/>
    <property type="evidence" value="ECO:0007669"/>
    <property type="project" value="UniProtKB-UniRule"/>
</dbReference>
<comment type="caution">
    <text evidence="15">The sequence shown here is derived from an EMBL/GenBank/DDBJ whole genome shotgun (WGS) entry which is preliminary data.</text>
</comment>
<dbReference type="Proteomes" id="UP000602076">
    <property type="component" value="Unassembled WGS sequence"/>
</dbReference>
<evidence type="ECO:0000256" key="6">
    <source>
        <dbReference type="ARBA" id="ARBA00023210"/>
    </source>
</evidence>
<name>A0A927CWC9_9BACI</name>
<dbReference type="NCBIfam" id="TIGR00065">
    <property type="entry name" value="ftsZ"/>
    <property type="match status" value="1"/>
</dbReference>
<dbReference type="InterPro" id="IPR000158">
    <property type="entry name" value="Cell_div_FtsZ"/>
</dbReference>
<dbReference type="AlphaFoldDB" id="A0A927CWC9"/>
<dbReference type="PANTHER" id="PTHR30314">
    <property type="entry name" value="CELL DIVISION PROTEIN FTSZ-RELATED"/>
    <property type="match status" value="1"/>
</dbReference>
<keyword evidence="7 9" id="KW-0131">Cell cycle</keyword>
<evidence type="ECO:0000256" key="1">
    <source>
        <dbReference type="ARBA" id="ARBA00009690"/>
    </source>
</evidence>
<gene>
    <name evidence="9 15" type="primary">ftsZ</name>
    <name evidence="15" type="ORF">IEO70_00295</name>
</gene>
<dbReference type="HAMAP" id="MF_00909">
    <property type="entry name" value="FtsZ"/>
    <property type="match status" value="1"/>
</dbReference>
<evidence type="ECO:0000256" key="2">
    <source>
        <dbReference type="ARBA" id="ARBA00022490"/>
    </source>
</evidence>
<protein>
    <recommendedName>
        <fullName evidence="9 10">Cell division protein FtsZ</fullName>
    </recommendedName>
</protein>
<keyword evidence="6 9" id="KW-0717">Septation</keyword>
<dbReference type="PROSITE" id="PS01134">
    <property type="entry name" value="FTSZ_1"/>
    <property type="match status" value="1"/>
</dbReference>
<dbReference type="Pfam" id="PF00091">
    <property type="entry name" value="Tubulin"/>
    <property type="match status" value="1"/>
</dbReference>
<evidence type="ECO:0000256" key="11">
    <source>
        <dbReference type="RuleBase" id="RU000631"/>
    </source>
</evidence>
<feature type="binding site" evidence="9">
    <location>
        <position position="187"/>
    </location>
    <ligand>
        <name>GTP</name>
        <dbReference type="ChEBI" id="CHEBI:37565"/>
    </ligand>
</feature>
<dbReference type="SUPFAM" id="SSF55307">
    <property type="entry name" value="Tubulin C-terminal domain-like"/>
    <property type="match status" value="1"/>
</dbReference>
<dbReference type="InterPro" id="IPR037103">
    <property type="entry name" value="Tubulin/FtsZ-like_C"/>
</dbReference>
<dbReference type="GO" id="GO:0032153">
    <property type="term" value="C:cell division site"/>
    <property type="evidence" value="ECO:0007669"/>
    <property type="project" value="UniProtKB-UniRule"/>
</dbReference>
<evidence type="ECO:0000256" key="8">
    <source>
        <dbReference type="ARBA" id="ARBA00055345"/>
    </source>
</evidence>
<feature type="binding site" evidence="9">
    <location>
        <begin position="108"/>
        <end position="110"/>
    </location>
    <ligand>
        <name>GTP</name>
        <dbReference type="ChEBI" id="CHEBI:37565"/>
    </ligand>
</feature>
<feature type="region of interest" description="Disordered" evidence="12">
    <location>
        <begin position="317"/>
        <end position="380"/>
    </location>
</feature>
<dbReference type="GO" id="GO:0043093">
    <property type="term" value="P:FtsZ-dependent cytokinesis"/>
    <property type="evidence" value="ECO:0007669"/>
    <property type="project" value="UniProtKB-UniRule"/>
</dbReference>
<evidence type="ECO:0000256" key="9">
    <source>
        <dbReference type="HAMAP-Rule" id="MF_00909"/>
    </source>
</evidence>
<evidence type="ECO:0000256" key="7">
    <source>
        <dbReference type="ARBA" id="ARBA00023306"/>
    </source>
</evidence>
<dbReference type="Gene3D" id="3.30.1330.20">
    <property type="entry name" value="Tubulin/FtsZ, C-terminal domain"/>
    <property type="match status" value="1"/>
</dbReference>